<accession>A0A484N800</accession>
<evidence type="ECO:0000313" key="3">
    <source>
        <dbReference type="Proteomes" id="UP000595140"/>
    </source>
</evidence>
<evidence type="ECO:0000313" key="2">
    <source>
        <dbReference type="EMBL" id="VFQ97465.1"/>
    </source>
</evidence>
<dbReference type="AlphaFoldDB" id="A0A484N800"/>
<feature type="compositionally biased region" description="Polar residues" evidence="1">
    <location>
        <begin position="44"/>
        <end position="62"/>
    </location>
</feature>
<proteinExistence type="predicted"/>
<sequence>MKGLKSYFKRLKPTPPEENVIDVEVQPQSPPQDSQGASVLDKPQGQSPIHENQNEVDITNFESDPGKRIPIHLMTKNPIERENIRRRARFDEWETTY</sequence>
<organism evidence="2 3">
    <name type="scientific">Cuscuta campestris</name>
    <dbReference type="NCBI Taxonomy" id="132261"/>
    <lineage>
        <taxon>Eukaryota</taxon>
        <taxon>Viridiplantae</taxon>
        <taxon>Streptophyta</taxon>
        <taxon>Embryophyta</taxon>
        <taxon>Tracheophyta</taxon>
        <taxon>Spermatophyta</taxon>
        <taxon>Magnoliopsida</taxon>
        <taxon>eudicotyledons</taxon>
        <taxon>Gunneridae</taxon>
        <taxon>Pentapetalae</taxon>
        <taxon>asterids</taxon>
        <taxon>lamiids</taxon>
        <taxon>Solanales</taxon>
        <taxon>Convolvulaceae</taxon>
        <taxon>Cuscuteae</taxon>
        <taxon>Cuscuta</taxon>
        <taxon>Cuscuta subgen. Grammica</taxon>
        <taxon>Cuscuta sect. Cleistogrammica</taxon>
    </lineage>
</organism>
<protein>
    <submittedName>
        <fullName evidence="2">Uncharacterized protein</fullName>
    </submittedName>
</protein>
<gene>
    <name evidence="2" type="ORF">CCAM_LOCUS39241</name>
</gene>
<dbReference type="EMBL" id="OOIL02006544">
    <property type="protein sequence ID" value="VFQ97465.1"/>
    <property type="molecule type" value="Genomic_DNA"/>
</dbReference>
<keyword evidence="3" id="KW-1185">Reference proteome</keyword>
<name>A0A484N800_9ASTE</name>
<evidence type="ECO:0000256" key="1">
    <source>
        <dbReference type="SAM" id="MobiDB-lite"/>
    </source>
</evidence>
<feature type="region of interest" description="Disordered" evidence="1">
    <location>
        <begin position="25"/>
        <end position="69"/>
    </location>
</feature>
<reference evidence="2 3" key="1">
    <citation type="submission" date="2018-04" db="EMBL/GenBank/DDBJ databases">
        <authorList>
            <person name="Vogel A."/>
        </authorList>
    </citation>
    <scope>NUCLEOTIDE SEQUENCE [LARGE SCALE GENOMIC DNA]</scope>
</reference>
<dbReference type="Proteomes" id="UP000595140">
    <property type="component" value="Unassembled WGS sequence"/>
</dbReference>